<dbReference type="RefSeq" id="WP_171709552.1">
    <property type="nucleotide sequence ID" value="NZ_JAAVLW010000003.1"/>
</dbReference>
<evidence type="ECO:0000313" key="6">
    <source>
        <dbReference type="EMBL" id="NOJ46664.1"/>
    </source>
</evidence>
<evidence type="ECO:0008006" key="8">
    <source>
        <dbReference type="Google" id="ProtNLM"/>
    </source>
</evidence>
<evidence type="ECO:0000256" key="2">
    <source>
        <dbReference type="ARBA" id="ARBA00022525"/>
    </source>
</evidence>
<keyword evidence="3" id="KW-0677">Repeat</keyword>
<dbReference type="PANTHER" id="PTHR38731">
    <property type="entry name" value="LIPL45-RELATED LIPOPROTEIN-RELATED"/>
    <property type="match status" value="1"/>
</dbReference>
<feature type="domain" description="FecR protein" evidence="4">
    <location>
        <begin position="161"/>
        <end position="246"/>
    </location>
</feature>
<protein>
    <recommendedName>
        <fullName evidence="8">FecR protein domain-containing protein</fullName>
    </recommendedName>
</protein>
<evidence type="ECO:0000313" key="7">
    <source>
        <dbReference type="Proteomes" id="UP000528734"/>
    </source>
</evidence>
<evidence type="ECO:0000256" key="1">
    <source>
        <dbReference type="ARBA" id="ARBA00004613"/>
    </source>
</evidence>
<accession>A0A7Y4M1S1</accession>
<dbReference type="SUPFAM" id="SSF51120">
    <property type="entry name" value="beta-Roll"/>
    <property type="match status" value="1"/>
</dbReference>
<evidence type="ECO:0000256" key="3">
    <source>
        <dbReference type="ARBA" id="ARBA00022737"/>
    </source>
</evidence>
<organism evidence="6 7">
    <name type="scientific">Bradyrhizobium archetypum</name>
    <dbReference type="NCBI Taxonomy" id="2721160"/>
    <lineage>
        <taxon>Bacteria</taxon>
        <taxon>Pseudomonadati</taxon>
        <taxon>Pseudomonadota</taxon>
        <taxon>Alphaproteobacteria</taxon>
        <taxon>Hyphomicrobiales</taxon>
        <taxon>Nitrobacteraceae</taxon>
        <taxon>Bradyrhizobium</taxon>
    </lineage>
</organism>
<evidence type="ECO:0000259" key="5">
    <source>
        <dbReference type="Pfam" id="PF08548"/>
    </source>
</evidence>
<feature type="domain" description="Peptidase M10 serralysin C-terminal" evidence="5">
    <location>
        <begin position="1788"/>
        <end position="1840"/>
    </location>
</feature>
<dbReference type="GO" id="GO:0005615">
    <property type="term" value="C:extracellular space"/>
    <property type="evidence" value="ECO:0007669"/>
    <property type="project" value="InterPro"/>
</dbReference>
<dbReference type="InterPro" id="IPR011049">
    <property type="entry name" value="Serralysin-like_metalloprot_C"/>
</dbReference>
<dbReference type="Proteomes" id="UP000528734">
    <property type="component" value="Unassembled WGS sequence"/>
</dbReference>
<gene>
    <name evidence="6" type="ORF">HCN50_10470</name>
</gene>
<dbReference type="InterPro" id="IPR013858">
    <property type="entry name" value="Peptidase_M10B_C"/>
</dbReference>
<dbReference type="InterPro" id="IPR006860">
    <property type="entry name" value="FecR"/>
</dbReference>
<name>A0A7Y4M1S1_9BRAD</name>
<dbReference type="Pfam" id="PF04773">
    <property type="entry name" value="FecR"/>
    <property type="match status" value="1"/>
</dbReference>
<keyword evidence="7" id="KW-1185">Reference proteome</keyword>
<keyword evidence="2" id="KW-0964">Secreted</keyword>
<evidence type="ECO:0000259" key="4">
    <source>
        <dbReference type="Pfam" id="PF04773"/>
    </source>
</evidence>
<dbReference type="InterPro" id="IPR010221">
    <property type="entry name" value="VCBS_dom"/>
</dbReference>
<comment type="subcellular location">
    <subcellularLocation>
        <location evidence="1">Secreted</location>
    </subcellularLocation>
</comment>
<sequence length="1901" mass="194102">MNYAGKFGSGELDPFSGKDFDLGLPSQHGHLSSSGKFHIDKVSTHAPSDAITISDAHLLFSGDFKRSGVDLILTHGDREVVLHDYFKGEKRAALASPDGAHLTGDIVSALSGHTQFAQADGSASAAPAVIGHVTKLTGNATAIRNGVSIILNQGDTVHKGDVVQSGSDSMLGITFIDGTVFGLASNARMVLNEMVYDPNGSDNKSLLSLVQGTISFVAGATAKKGDMKVDTPVATMGIRGTAVLVEIDFEVPGQGAAPPAKFQVLVEPDGTTGSYILFDKTTLTPIATVNRAGTQTVINGQGAVSFQSSVQLSPDAQKIISDVFSLKFSDLNNPNTKLTTNFTDSIVPETLFVKLASNDVVPVTLQSVNIPDKAASGPAPVPTERLVHIPGPPQAAAFGGAATERADVTGNAAVNGTSGIVNYFDINVGDTPSVSTQFSSFIYQNAQGADVTATLTAQQQAAVTAVEVPLVVVQDANGRNFGTATWTYNIADGAFDFLAAGETLKLTYMARVDNNYAPNNETTFVPFTITITGTNDKPTISATGGEITERIGTGNTAVDTVSGTITFGDVDLTDRPVVSAAISATDPFRYYDAEGNDVTAALTPQQLAAVLAVEVPLSVVQAAGNTNNGSATWTYRIEDSKFDFIAKGETLVLNYVAQVDDGHGGVVSIPITVSIQGADVVVIGTNDVPTIEVTSAAFPELVNPEQPNPTRSTALHSVSGTISFTDVDLTDRPVASAAFTSFTYRNAGLTDITSSLTAAQLDAIAAVDVPLTVVQANGNTNNGSASWSYSAADGAFDFLADGEILTLTYTATVDDGHGGVVTKPLTVTVTGSNDTPEITSDAQAATIAERADSYNSATLDTASGAITFTDADLTDTHAVKIASVSASGVMTALADGTVQLSWLSLGPLSDSTGGIKGLQSWSFSAPDSYFDYLAVGETVTLTYTVELDDHHGGVTWQDVVVTISGSNDAPEIADIAQRDLTEPTDTTALTTTIPVTFADRDLSDVGHTAAITGVVASGATAGLSLNATALIALLTPGTVTKAAGTSSGSVDLSFSAASTAFDYLSKGEVLTLTYTVAIDDGDGGVTPKTFVVTVTGTDDAPVIAEIAQQDLTEQTNTSALTATIPVTFTDVDLTDVGHAAVITGVVASGTTTGLALGEAALKALVTPGEVTKNAGSSAGSVNLSFSAASTAFDYLAKGEVLTLTYAVAIDDGDGGLTPKTFVITVTGTDDAPVIGDIAQQDLTEQTDTSALTATIPVTFTDVDLTDVGHAAVITGVVASGTTTGLALGEAALKALVTPGEVTKNAGSSAGSVNLSFSAASTAFDYLAKGEVLTLTYTVAIDDGDGGITSKTFVVNITGTNDYPVVATEDVTAAVTEQGVPTGDLTDSGTIALADVDLTDAHEIGSTITASSGALGALSASVYPDTVNGTGGIINWTYSVPDSAVEYLAKGATKVEHFTITLDDGRGGTVSRTIDVTITGTNDAPVLVASQPSLTPVAEDATTIAGQTVASFLGTSITDVDDGAVQGIAITATTGAHGHWEYSTDGTTFFAFPAVSTTSALLLAATDKVRFVPDGEGGETATITYLAWDQTTGTSGKTADASSAGGSAAFSVTSDTATVTITSVNDAPIVQSGVSTKVAQLANKNGVAVFDGQFFFGNDKLTVTDPDGALHGIAITGVDNGGAGGSWQYHLPGGGDWIAIKLAPGDALLLSADAKVRFSGSGSGDTEHLTFKAWDGTDGSTSGSIITMPSATGGTTAFSSGVYSVGAKNDASVINTSQFTVVEDRANRTFATSGNDVIFSTAHDDVLKGGAGADQFVFAEHMGNDTITDFQPGQDKIDLLAHVPFTPGDSGSFALWLNSGAVEQVGSDTLIQFDAGNSIQLSNLAKANLQMSDFILHPGGHI</sequence>
<reference evidence="6 7" key="1">
    <citation type="submission" date="2020-03" db="EMBL/GenBank/DDBJ databases">
        <title>Bradyrhizobium diversity isolated from nodules of Muelleranthus trifoliolatus.</title>
        <authorList>
            <person name="Klepa M."/>
            <person name="Helene L."/>
            <person name="Hungria M."/>
        </authorList>
    </citation>
    <scope>NUCLEOTIDE SEQUENCE [LARGE SCALE GENOMIC DNA]</scope>
    <source>
        <strain evidence="6 7">WSM 1744</strain>
    </source>
</reference>
<dbReference type="Pfam" id="PF08548">
    <property type="entry name" value="Peptidase_M10_C"/>
    <property type="match status" value="1"/>
</dbReference>
<dbReference type="NCBIfam" id="TIGR01965">
    <property type="entry name" value="VCBS_repeat"/>
    <property type="match status" value="6"/>
</dbReference>
<dbReference type="GO" id="GO:0005509">
    <property type="term" value="F:calcium ion binding"/>
    <property type="evidence" value="ECO:0007669"/>
    <property type="project" value="InterPro"/>
</dbReference>
<proteinExistence type="predicted"/>
<comment type="caution">
    <text evidence="6">The sequence shown here is derived from an EMBL/GenBank/DDBJ whole genome shotgun (WGS) entry which is preliminary data.</text>
</comment>
<dbReference type="EMBL" id="JAAVLW010000003">
    <property type="protein sequence ID" value="NOJ46664.1"/>
    <property type="molecule type" value="Genomic_DNA"/>
</dbReference>